<dbReference type="PRINTS" id="PR00385">
    <property type="entry name" value="P450"/>
</dbReference>
<keyword evidence="9" id="KW-1185">Reference proteome</keyword>
<accession>A0A2J6TKU3</accession>
<evidence type="ECO:0000256" key="6">
    <source>
        <dbReference type="RuleBase" id="RU000461"/>
    </source>
</evidence>
<dbReference type="SUPFAM" id="SSF48264">
    <property type="entry name" value="Cytochrome P450"/>
    <property type="match status" value="1"/>
</dbReference>
<dbReference type="EMBL" id="KZ613780">
    <property type="protein sequence ID" value="PMD63641.1"/>
    <property type="molecule type" value="Genomic_DNA"/>
</dbReference>
<dbReference type="AlphaFoldDB" id="A0A2J6TKU3"/>
<comment type="cofactor">
    <cofactor evidence="1 5">
        <name>heme</name>
        <dbReference type="ChEBI" id="CHEBI:30413"/>
    </cofactor>
</comment>
<comment type="similarity">
    <text evidence="2 6">Belongs to the cytochrome P450 family.</text>
</comment>
<keyword evidence="3 5" id="KW-0479">Metal-binding</keyword>
<dbReference type="InterPro" id="IPR002401">
    <property type="entry name" value="Cyt_P450_E_grp-I"/>
</dbReference>
<keyword evidence="5 6" id="KW-0349">Heme</keyword>
<dbReference type="PRINTS" id="PR00463">
    <property type="entry name" value="EP450I"/>
</dbReference>
<dbReference type="GO" id="GO:0020037">
    <property type="term" value="F:heme binding"/>
    <property type="evidence" value="ECO:0007669"/>
    <property type="project" value="InterPro"/>
</dbReference>
<dbReference type="FunFam" id="1.10.630.10:FF:000050">
    <property type="entry name" value="Cytochrome P450 monooxygenase"/>
    <property type="match status" value="1"/>
</dbReference>
<protein>
    <submittedName>
        <fullName evidence="8">Cytochrome P450</fullName>
    </submittedName>
</protein>
<dbReference type="InterPro" id="IPR001128">
    <property type="entry name" value="Cyt_P450"/>
</dbReference>
<dbReference type="STRING" id="1095630.A0A2J6TKU3"/>
<keyword evidence="7" id="KW-1133">Transmembrane helix</keyword>
<gene>
    <name evidence="8" type="ORF">K444DRAFT_556404</name>
</gene>
<evidence type="ECO:0000256" key="4">
    <source>
        <dbReference type="ARBA" id="ARBA00023004"/>
    </source>
</evidence>
<evidence type="ECO:0000256" key="3">
    <source>
        <dbReference type="ARBA" id="ARBA00022723"/>
    </source>
</evidence>
<dbReference type="GeneID" id="36584820"/>
<name>A0A2J6TKU3_9HELO</name>
<evidence type="ECO:0000313" key="9">
    <source>
        <dbReference type="Proteomes" id="UP000235371"/>
    </source>
</evidence>
<dbReference type="InParanoid" id="A0A2J6TKU3"/>
<keyword evidence="4 5" id="KW-0408">Iron</keyword>
<evidence type="ECO:0000313" key="8">
    <source>
        <dbReference type="EMBL" id="PMD63641.1"/>
    </source>
</evidence>
<evidence type="ECO:0000256" key="2">
    <source>
        <dbReference type="ARBA" id="ARBA00010617"/>
    </source>
</evidence>
<feature type="transmembrane region" description="Helical" evidence="7">
    <location>
        <begin position="6"/>
        <end position="25"/>
    </location>
</feature>
<keyword evidence="7" id="KW-0472">Membrane</keyword>
<sequence>MAMSDVMPWVYVLPVIGFVSLYWIIGTLRLAYRTDLSPLPGPKWARFTGLYRVYRLWSGQAPAVYLQLHEQYGPIVRTGPNTVSIADPATIPTIYGISSNFLKSKFYTTLTTTYNGEIVDSLFTTRDPAHHKALKRPVAGKFSMTSIRTMEPLVDECSEIFIRSMEDLEGQKVDLGAWVQWYAFDVIGMITFNRRFGFMEERKDILDMISSLEFALKYAGLIGQVPYLHPWLAGNQIVMKIMERILHLPNPARTIVEFTQECIDAYDRNEKEKETSDFLTFLRLEEKKNKDTMPHGDLINHLSNNLLAGSDTTAISLRAILYYLIQTPKSYKRLQAEIDDADRAGKLSKFVTYGEGLELEYLQAVMKEAMRLHPGVSYPLERLVPEGGVNLCGQKLREGTNVGINPVVVHQNRAIFGDDAAKFRPERWLEAGPEQLKIMERTLLTFGTGTRSCIGKNISLMEMGKFVPQILRQFELYWASEKPEWTVNTYWFARQSDFIVKFTRGRSKISQKLSLPI</sequence>
<dbReference type="GO" id="GO:0005506">
    <property type="term" value="F:iron ion binding"/>
    <property type="evidence" value="ECO:0007669"/>
    <property type="project" value="InterPro"/>
</dbReference>
<dbReference type="OrthoDB" id="3934656at2759"/>
<organism evidence="8 9">
    <name type="scientific">Hyaloscypha bicolor E</name>
    <dbReference type="NCBI Taxonomy" id="1095630"/>
    <lineage>
        <taxon>Eukaryota</taxon>
        <taxon>Fungi</taxon>
        <taxon>Dikarya</taxon>
        <taxon>Ascomycota</taxon>
        <taxon>Pezizomycotina</taxon>
        <taxon>Leotiomycetes</taxon>
        <taxon>Helotiales</taxon>
        <taxon>Hyaloscyphaceae</taxon>
        <taxon>Hyaloscypha</taxon>
        <taxon>Hyaloscypha bicolor</taxon>
    </lineage>
</organism>
<keyword evidence="7" id="KW-0812">Transmembrane</keyword>
<feature type="binding site" description="axial binding residue" evidence="5">
    <location>
        <position position="453"/>
    </location>
    <ligand>
        <name>heme</name>
        <dbReference type="ChEBI" id="CHEBI:30413"/>
    </ligand>
    <ligandPart>
        <name>Fe</name>
        <dbReference type="ChEBI" id="CHEBI:18248"/>
    </ligandPart>
</feature>
<evidence type="ECO:0000256" key="1">
    <source>
        <dbReference type="ARBA" id="ARBA00001971"/>
    </source>
</evidence>
<dbReference type="InterPro" id="IPR017972">
    <property type="entry name" value="Cyt_P450_CS"/>
</dbReference>
<keyword evidence="6" id="KW-0560">Oxidoreductase</keyword>
<dbReference type="PROSITE" id="PS00086">
    <property type="entry name" value="CYTOCHROME_P450"/>
    <property type="match status" value="1"/>
</dbReference>
<keyword evidence="6" id="KW-0503">Monooxygenase</keyword>
<proteinExistence type="inferred from homology"/>
<dbReference type="RefSeq" id="XP_024740545.1">
    <property type="nucleotide sequence ID" value="XM_024876741.1"/>
</dbReference>
<dbReference type="PANTHER" id="PTHR24305:SF232">
    <property type="entry name" value="P450, PUTATIVE (EUROFUNG)-RELATED"/>
    <property type="match status" value="1"/>
</dbReference>
<dbReference type="Gene3D" id="1.10.630.10">
    <property type="entry name" value="Cytochrome P450"/>
    <property type="match status" value="1"/>
</dbReference>
<reference evidence="8 9" key="1">
    <citation type="submission" date="2016-04" db="EMBL/GenBank/DDBJ databases">
        <title>A degradative enzymes factory behind the ericoid mycorrhizal symbiosis.</title>
        <authorList>
            <consortium name="DOE Joint Genome Institute"/>
            <person name="Martino E."/>
            <person name="Morin E."/>
            <person name="Grelet G."/>
            <person name="Kuo A."/>
            <person name="Kohler A."/>
            <person name="Daghino S."/>
            <person name="Barry K."/>
            <person name="Choi C."/>
            <person name="Cichocki N."/>
            <person name="Clum A."/>
            <person name="Copeland A."/>
            <person name="Hainaut M."/>
            <person name="Haridas S."/>
            <person name="Labutti K."/>
            <person name="Lindquist E."/>
            <person name="Lipzen A."/>
            <person name="Khouja H.-R."/>
            <person name="Murat C."/>
            <person name="Ohm R."/>
            <person name="Olson A."/>
            <person name="Spatafora J."/>
            <person name="Veneault-Fourrey C."/>
            <person name="Henrissat B."/>
            <person name="Grigoriev I."/>
            <person name="Martin F."/>
            <person name="Perotto S."/>
        </authorList>
    </citation>
    <scope>NUCLEOTIDE SEQUENCE [LARGE SCALE GENOMIC DNA]</scope>
    <source>
        <strain evidence="8 9">E</strain>
    </source>
</reference>
<dbReference type="GO" id="GO:0016705">
    <property type="term" value="F:oxidoreductase activity, acting on paired donors, with incorporation or reduction of molecular oxygen"/>
    <property type="evidence" value="ECO:0007669"/>
    <property type="project" value="InterPro"/>
</dbReference>
<dbReference type="Pfam" id="PF00067">
    <property type="entry name" value="p450"/>
    <property type="match status" value="1"/>
</dbReference>
<dbReference type="InterPro" id="IPR050121">
    <property type="entry name" value="Cytochrome_P450_monoxygenase"/>
</dbReference>
<evidence type="ECO:0000256" key="7">
    <source>
        <dbReference type="SAM" id="Phobius"/>
    </source>
</evidence>
<dbReference type="GO" id="GO:0004497">
    <property type="term" value="F:monooxygenase activity"/>
    <property type="evidence" value="ECO:0007669"/>
    <property type="project" value="UniProtKB-KW"/>
</dbReference>
<dbReference type="Proteomes" id="UP000235371">
    <property type="component" value="Unassembled WGS sequence"/>
</dbReference>
<dbReference type="InterPro" id="IPR036396">
    <property type="entry name" value="Cyt_P450_sf"/>
</dbReference>
<dbReference type="CDD" id="cd11060">
    <property type="entry name" value="CYP57A1-like"/>
    <property type="match status" value="1"/>
</dbReference>
<dbReference type="PANTHER" id="PTHR24305">
    <property type="entry name" value="CYTOCHROME P450"/>
    <property type="match status" value="1"/>
</dbReference>
<evidence type="ECO:0000256" key="5">
    <source>
        <dbReference type="PIRSR" id="PIRSR602401-1"/>
    </source>
</evidence>